<feature type="signal peptide" evidence="2">
    <location>
        <begin position="1"/>
        <end position="21"/>
    </location>
</feature>
<dbReference type="STRING" id="7070.D2A2N7"/>
<proteinExistence type="predicted"/>
<name>D2A2N7_TRICA</name>
<reference evidence="3 4" key="1">
    <citation type="journal article" date="2008" name="Nature">
        <title>The genome of the model beetle and pest Tribolium castaneum.</title>
        <authorList>
            <consortium name="Tribolium Genome Sequencing Consortium"/>
            <person name="Richards S."/>
            <person name="Gibbs R.A."/>
            <person name="Weinstock G.M."/>
            <person name="Brown S.J."/>
            <person name="Denell R."/>
            <person name="Beeman R.W."/>
            <person name="Gibbs R."/>
            <person name="Beeman R.W."/>
            <person name="Brown S.J."/>
            <person name="Bucher G."/>
            <person name="Friedrich M."/>
            <person name="Grimmelikhuijzen C.J."/>
            <person name="Klingler M."/>
            <person name="Lorenzen M."/>
            <person name="Richards S."/>
            <person name="Roth S."/>
            <person name="Schroder R."/>
            <person name="Tautz D."/>
            <person name="Zdobnov E.M."/>
            <person name="Muzny D."/>
            <person name="Gibbs R.A."/>
            <person name="Weinstock G.M."/>
            <person name="Attaway T."/>
            <person name="Bell S."/>
            <person name="Buhay C.J."/>
            <person name="Chandrabose M.N."/>
            <person name="Chavez D."/>
            <person name="Clerk-Blankenburg K.P."/>
            <person name="Cree A."/>
            <person name="Dao M."/>
            <person name="Davis C."/>
            <person name="Chacko J."/>
            <person name="Dinh H."/>
            <person name="Dugan-Rocha S."/>
            <person name="Fowler G."/>
            <person name="Garner T.T."/>
            <person name="Garnes J."/>
            <person name="Gnirke A."/>
            <person name="Hawes A."/>
            <person name="Hernandez J."/>
            <person name="Hines S."/>
            <person name="Holder M."/>
            <person name="Hume J."/>
            <person name="Jhangiani S.N."/>
            <person name="Joshi V."/>
            <person name="Khan Z.M."/>
            <person name="Jackson L."/>
            <person name="Kovar C."/>
            <person name="Kowis A."/>
            <person name="Lee S."/>
            <person name="Lewis L.R."/>
            <person name="Margolis J."/>
            <person name="Morgan M."/>
            <person name="Nazareth L.V."/>
            <person name="Nguyen N."/>
            <person name="Okwuonu G."/>
            <person name="Parker D."/>
            <person name="Richards S."/>
            <person name="Ruiz S.J."/>
            <person name="Santibanez J."/>
            <person name="Savard J."/>
            <person name="Scherer S.E."/>
            <person name="Schneider B."/>
            <person name="Sodergren E."/>
            <person name="Tautz D."/>
            <person name="Vattahil S."/>
            <person name="Villasana D."/>
            <person name="White C.S."/>
            <person name="Wright R."/>
            <person name="Park Y."/>
            <person name="Beeman R.W."/>
            <person name="Lord J."/>
            <person name="Oppert B."/>
            <person name="Lorenzen M."/>
            <person name="Brown S."/>
            <person name="Wang L."/>
            <person name="Savard J."/>
            <person name="Tautz D."/>
            <person name="Richards S."/>
            <person name="Weinstock G."/>
            <person name="Gibbs R.A."/>
            <person name="Liu Y."/>
            <person name="Worley K."/>
            <person name="Weinstock G."/>
            <person name="Elsik C.G."/>
            <person name="Reese J.T."/>
            <person name="Elhaik E."/>
            <person name="Landan G."/>
            <person name="Graur D."/>
            <person name="Arensburger P."/>
            <person name="Atkinson P."/>
            <person name="Beeman R.W."/>
            <person name="Beidler J."/>
            <person name="Brown S.J."/>
            <person name="Demuth J.P."/>
            <person name="Drury D.W."/>
            <person name="Du Y.Z."/>
            <person name="Fujiwara H."/>
            <person name="Lorenzen M."/>
            <person name="Maselli V."/>
            <person name="Osanai M."/>
            <person name="Park Y."/>
            <person name="Robertson H.M."/>
            <person name="Tu Z."/>
            <person name="Wang J.J."/>
            <person name="Wang S."/>
            <person name="Richards S."/>
            <person name="Song H."/>
            <person name="Zhang L."/>
            <person name="Sodergren E."/>
            <person name="Werner D."/>
            <person name="Stanke M."/>
            <person name="Morgenstern B."/>
            <person name="Solovyev V."/>
            <person name="Kosarev P."/>
            <person name="Brown G."/>
            <person name="Chen H.C."/>
            <person name="Ermolaeva O."/>
            <person name="Hlavina W."/>
            <person name="Kapustin Y."/>
            <person name="Kiryutin B."/>
            <person name="Kitts P."/>
            <person name="Maglott D."/>
            <person name="Pruitt K."/>
            <person name="Sapojnikov V."/>
            <person name="Souvorov A."/>
            <person name="Mackey A.J."/>
            <person name="Waterhouse R.M."/>
            <person name="Wyder S."/>
            <person name="Zdobnov E.M."/>
            <person name="Zdobnov E.M."/>
            <person name="Wyder S."/>
            <person name="Kriventseva E.V."/>
            <person name="Kadowaki T."/>
            <person name="Bork P."/>
            <person name="Aranda M."/>
            <person name="Bao R."/>
            <person name="Beermann A."/>
            <person name="Berns N."/>
            <person name="Bolognesi R."/>
            <person name="Bonneton F."/>
            <person name="Bopp D."/>
            <person name="Brown S.J."/>
            <person name="Bucher G."/>
            <person name="Butts T."/>
            <person name="Chaumot A."/>
            <person name="Denell R.E."/>
            <person name="Ferrier D.E."/>
            <person name="Friedrich M."/>
            <person name="Gordon C.M."/>
            <person name="Jindra M."/>
            <person name="Klingler M."/>
            <person name="Lan Q."/>
            <person name="Lattorff H.M."/>
            <person name="Laudet V."/>
            <person name="von Levetsow C."/>
            <person name="Liu Z."/>
            <person name="Lutz R."/>
            <person name="Lynch J.A."/>
            <person name="da Fonseca R.N."/>
            <person name="Posnien N."/>
            <person name="Reuter R."/>
            <person name="Roth S."/>
            <person name="Savard J."/>
            <person name="Schinko J.B."/>
            <person name="Schmitt C."/>
            <person name="Schoppmeier M."/>
            <person name="Schroder R."/>
            <person name="Shippy T.D."/>
            <person name="Simonnet F."/>
            <person name="Marques-Souza H."/>
            <person name="Tautz D."/>
            <person name="Tomoyasu Y."/>
            <person name="Trauner J."/>
            <person name="Van der Zee M."/>
            <person name="Vervoort M."/>
            <person name="Wittkopp N."/>
            <person name="Wimmer E.A."/>
            <person name="Yang X."/>
            <person name="Jones A.K."/>
            <person name="Sattelle D.B."/>
            <person name="Ebert P.R."/>
            <person name="Nelson D."/>
            <person name="Scott J.G."/>
            <person name="Beeman R.W."/>
            <person name="Muthukrishnan S."/>
            <person name="Kramer K.J."/>
            <person name="Arakane Y."/>
            <person name="Beeman R.W."/>
            <person name="Zhu Q."/>
            <person name="Hogenkamp D."/>
            <person name="Dixit R."/>
            <person name="Oppert B."/>
            <person name="Jiang H."/>
            <person name="Zou Z."/>
            <person name="Marshall J."/>
            <person name="Elpidina E."/>
            <person name="Vinokurov K."/>
            <person name="Oppert C."/>
            <person name="Zou Z."/>
            <person name="Evans J."/>
            <person name="Lu Z."/>
            <person name="Zhao P."/>
            <person name="Sumathipala N."/>
            <person name="Altincicek B."/>
            <person name="Vilcinskas A."/>
            <person name="Williams M."/>
            <person name="Hultmark D."/>
            <person name="Hetru C."/>
            <person name="Jiang H."/>
            <person name="Grimmelikhuijzen C.J."/>
            <person name="Hauser F."/>
            <person name="Cazzamali G."/>
            <person name="Williamson M."/>
            <person name="Park Y."/>
            <person name="Li B."/>
            <person name="Tanaka Y."/>
            <person name="Predel R."/>
            <person name="Neupert S."/>
            <person name="Schachtner J."/>
            <person name="Verleyen P."/>
            <person name="Raible F."/>
            <person name="Bork P."/>
            <person name="Friedrich M."/>
            <person name="Walden K.K."/>
            <person name="Robertson H.M."/>
            <person name="Angeli S."/>
            <person name="Foret S."/>
            <person name="Bucher G."/>
            <person name="Schuetz S."/>
            <person name="Maleszka R."/>
            <person name="Wimmer E.A."/>
            <person name="Beeman R.W."/>
            <person name="Lorenzen M."/>
            <person name="Tomoyasu Y."/>
            <person name="Miller S.C."/>
            <person name="Grossmann D."/>
            <person name="Bucher G."/>
        </authorList>
    </citation>
    <scope>NUCLEOTIDE SEQUENCE [LARGE SCALE GENOMIC DNA]</scope>
    <source>
        <strain evidence="3 4">Georgia GA2</strain>
    </source>
</reference>
<evidence type="ECO:0000256" key="2">
    <source>
        <dbReference type="SAM" id="SignalP"/>
    </source>
</evidence>
<feature type="compositionally biased region" description="Low complexity" evidence="1">
    <location>
        <begin position="50"/>
        <end position="62"/>
    </location>
</feature>
<dbReference type="HOGENOM" id="CLU_588417_0_0_1"/>
<evidence type="ECO:0000313" key="4">
    <source>
        <dbReference type="Proteomes" id="UP000007266"/>
    </source>
</evidence>
<keyword evidence="2" id="KW-0732">Signal</keyword>
<evidence type="ECO:0000313" key="3">
    <source>
        <dbReference type="EMBL" id="EFA02751.1"/>
    </source>
</evidence>
<evidence type="ECO:0000256" key="1">
    <source>
        <dbReference type="SAM" id="MobiDB-lite"/>
    </source>
</evidence>
<feature type="region of interest" description="Disordered" evidence="1">
    <location>
        <begin position="327"/>
        <end position="348"/>
    </location>
</feature>
<feature type="compositionally biased region" description="Polar residues" evidence="1">
    <location>
        <begin position="63"/>
        <end position="81"/>
    </location>
</feature>
<dbReference type="PhylomeDB" id="D2A2N7"/>
<dbReference type="KEGG" id="tca:100142247"/>
<dbReference type="EMBL" id="KQ971338">
    <property type="protein sequence ID" value="EFA02751.1"/>
    <property type="molecule type" value="Genomic_DNA"/>
</dbReference>
<organism evidence="3 4">
    <name type="scientific">Tribolium castaneum</name>
    <name type="common">Red flour beetle</name>
    <dbReference type="NCBI Taxonomy" id="7070"/>
    <lineage>
        <taxon>Eukaryota</taxon>
        <taxon>Metazoa</taxon>
        <taxon>Ecdysozoa</taxon>
        <taxon>Arthropoda</taxon>
        <taxon>Hexapoda</taxon>
        <taxon>Insecta</taxon>
        <taxon>Pterygota</taxon>
        <taxon>Neoptera</taxon>
        <taxon>Endopterygota</taxon>
        <taxon>Coleoptera</taxon>
        <taxon>Polyphaga</taxon>
        <taxon>Cucujiformia</taxon>
        <taxon>Tenebrionidae</taxon>
        <taxon>Tenebrionidae incertae sedis</taxon>
        <taxon>Tribolium</taxon>
    </lineage>
</organism>
<dbReference type="OrthoDB" id="6780563at2759"/>
<sequence>MNSFKISLVLVLLAVIDFHQCARYGGSRGRGGGSYTRRPHPPPSRRTTSRPRSTAPTSSRPPNYQSTRRPYPTGTTPSSGWNIPPRPGTYPQQSYQGPQKITIKNKYNYNYPGHYSLPVQNPSHPGYFYTPTSYHYSSSDTGSTALGFFLGYSLARLTTPTFSHYSFYDGYRPRYDHYTVHHYYHNKDAVPQNQEIQSNTIVGCVGDSVTVCPSNTTSLCTSNGALMCVVSATSTVPCTDNRQVNCVKSVVPCVNNTAPECKNSNQNATTVSIPCISNAKVYGDVKTVNNTIVTNSTNANSTTSSTQYPITTTPVAIVSSSDGTTSTYSTKYPITTTPEPSTNPPVRRKRETAQNFCVTIVALPAEKKPTEGELFLKDAKSIVEKFIESAWNL</sequence>
<keyword evidence="4" id="KW-1185">Reference proteome</keyword>
<protein>
    <submittedName>
        <fullName evidence="3">Uncharacterized protein</fullName>
    </submittedName>
</protein>
<gene>
    <name evidence="3" type="primary">AUGUSTUS-3.0.2_08484</name>
    <name evidence="3" type="ORF">TcasGA2_TC008484</name>
</gene>
<feature type="chain" id="PRO_5003028262" evidence="2">
    <location>
        <begin position="22"/>
        <end position="393"/>
    </location>
</feature>
<dbReference type="AlphaFoldDB" id="D2A2N7"/>
<feature type="region of interest" description="Disordered" evidence="1">
    <location>
        <begin position="24"/>
        <end position="96"/>
    </location>
</feature>
<accession>D2A2N7</accession>
<dbReference type="InParanoid" id="D2A2N7"/>
<dbReference type="Proteomes" id="UP000007266">
    <property type="component" value="Linkage group 4"/>
</dbReference>
<reference evidence="3 4" key="2">
    <citation type="journal article" date="2010" name="Nucleic Acids Res.">
        <title>BeetleBase in 2010: revisions to provide comprehensive genomic information for Tribolium castaneum.</title>
        <authorList>
            <person name="Kim H.S."/>
            <person name="Murphy T."/>
            <person name="Xia J."/>
            <person name="Caragea D."/>
            <person name="Park Y."/>
            <person name="Beeman R.W."/>
            <person name="Lorenzen M.D."/>
            <person name="Butcher S."/>
            <person name="Manak J.R."/>
            <person name="Brown S.J."/>
        </authorList>
    </citation>
    <scope>GENOME REANNOTATION</scope>
    <source>
        <strain evidence="3 4">Georgia GA2</strain>
    </source>
</reference>